<evidence type="ECO:0000313" key="1">
    <source>
        <dbReference type="EMBL" id="GCE01597.1"/>
    </source>
</evidence>
<reference evidence="1 2" key="1">
    <citation type="submission" date="2018-12" db="EMBL/GenBank/DDBJ databases">
        <title>Draft genome sequence of Embleya hyalina NBRC 13850T.</title>
        <authorList>
            <person name="Komaki H."/>
            <person name="Hosoyama A."/>
            <person name="Kimura A."/>
            <person name="Ichikawa N."/>
            <person name="Tamura T."/>
        </authorList>
    </citation>
    <scope>NUCLEOTIDE SEQUENCE [LARGE SCALE GENOMIC DNA]</scope>
    <source>
        <strain evidence="1 2">NBRC 13850</strain>
    </source>
</reference>
<comment type="caution">
    <text evidence="1">The sequence shown here is derived from an EMBL/GenBank/DDBJ whole genome shotgun (WGS) entry which is preliminary data.</text>
</comment>
<evidence type="ECO:0000313" key="2">
    <source>
        <dbReference type="Proteomes" id="UP000286931"/>
    </source>
</evidence>
<gene>
    <name evidence="1" type="ORF">EHYA_09363</name>
</gene>
<accession>A0A401Z428</accession>
<protein>
    <submittedName>
        <fullName evidence="1">Uncharacterized protein</fullName>
    </submittedName>
</protein>
<sequence length="77" mass="8715">MPTPTPEERRAVLRDAIETARSTRAAARWRSARDTGSSIEHLRGELDDLDRVLQHVLAAAEPFADLDLDVPQPDRRR</sequence>
<dbReference type="AlphaFoldDB" id="A0A401Z428"/>
<organism evidence="1 2">
    <name type="scientific">Embleya hyalina</name>
    <dbReference type="NCBI Taxonomy" id="516124"/>
    <lineage>
        <taxon>Bacteria</taxon>
        <taxon>Bacillati</taxon>
        <taxon>Actinomycetota</taxon>
        <taxon>Actinomycetes</taxon>
        <taxon>Kitasatosporales</taxon>
        <taxon>Streptomycetaceae</taxon>
        <taxon>Embleya</taxon>
    </lineage>
</organism>
<keyword evidence="2" id="KW-1185">Reference proteome</keyword>
<dbReference type="EMBL" id="BIFH01000050">
    <property type="protein sequence ID" value="GCE01597.1"/>
    <property type="molecule type" value="Genomic_DNA"/>
</dbReference>
<proteinExistence type="predicted"/>
<dbReference type="Proteomes" id="UP000286931">
    <property type="component" value="Unassembled WGS sequence"/>
</dbReference>
<dbReference type="RefSeq" id="WP_126643210.1">
    <property type="nucleotide sequence ID" value="NZ_BIFH01000050.1"/>
</dbReference>
<name>A0A401Z428_9ACTN</name>